<name>A0ABN6DY46_9BACT</name>
<protein>
    <submittedName>
        <fullName evidence="1">Uncharacterized protein</fullName>
    </submittedName>
</protein>
<proteinExistence type="predicted"/>
<reference evidence="1 2" key="1">
    <citation type="journal article" date="2016" name="C (Basel)">
        <title>Selective Growth of and Electricity Production by Marine Exoelectrogenic Bacteria in Self-Aggregated Hydrogel of Microbially Reduced Graphene Oxide.</title>
        <authorList>
            <person name="Yoshida N."/>
            <person name="Goto Y."/>
            <person name="Miyata Y."/>
        </authorList>
    </citation>
    <scope>NUCLEOTIDE SEQUENCE [LARGE SCALE GENOMIC DNA]</scope>
    <source>
        <strain evidence="1 2">NIT-T3</strain>
    </source>
</reference>
<gene>
    <name evidence="1" type="ORF">DESUT3_18610</name>
</gene>
<accession>A0ABN6DY46</accession>
<evidence type="ECO:0000313" key="2">
    <source>
        <dbReference type="Proteomes" id="UP001319827"/>
    </source>
</evidence>
<dbReference type="EMBL" id="AP024355">
    <property type="protein sequence ID" value="BCR04792.1"/>
    <property type="molecule type" value="Genomic_DNA"/>
</dbReference>
<dbReference type="RefSeq" id="WP_221252241.1">
    <property type="nucleotide sequence ID" value="NZ_AP024355.1"/>
</dbReference>
<reference evidence="1 2" key="2">
    <citation type="journal article" date="2021" name="Int. J. Syst. Evol. Microbiol.">
        <title>Isolation and Polyphasic Characterization of Desulfuromonas versatilis sp. Nov., an Electrogenic Bacteria Capable of Versatile Metabolism Isolated from a Graphene Oxide-Reducing Enrichment Culture.</title>
        <authorList>
            <person name="Xie L."/>
            <person name="Yoshida N."/>
            <person name="Ishii S."/>
            <person name="Meng L."/>
        </authorList>
    </citation>
    <scope>NUCLEOTIDE SEQUENCE [LARGE SCALE GENOMIC DNA]</scope>
    <source>
        <strain evidence="1 2">NIT-T3</strain>
    </source>
</reference>
<organism evidence="1 2">
    <name type="scientific">Desulfuromonas versatilis</name>
    <dbReference type="NCBI Taxonomy" id="2802975"/>
    <lineage>
        <taxon>Bacteria</taxon>
        <taxon>Pseudomonadati</taxon>
        <taxon>Thermodesulfobacteriota</taxon>
        <taxon>Desulfuromonadia</taxon>
        <taxon>Desulfuromonadales</taxon>
        <taxon>Desulfuromonadaceae</taxon>
        <taxon>Desulfuromonas</taxon>
    </lineage>
</organism>
<evidence type="ECO:0000313" key="1">
    <source>
        <dbReference type="EMBL" id="BCR04792.1"/>
    </source>
</evidence>
<keyword evidence="2" id="KW-1185">Reference proteome</keyword>
<sequence length="49" mass="5243">MFQARNGSFSLSLRFAGALLTLTLERNTADQSLEEALVEAGARNKTSGV</sequence>
<dbReference type="Proteomes" id="UP001319827">
    <property type="component" value="Chromosome"/>
</dbReference>